<geneLocation type="plasmid" evidence="7">
    <name>pbun1 dna</name>
</geneLocation>
<evidence type="ECO:0000259" key="5">
    <source>
        <dbReference type="SMART" id="SM00829"/>
    </source>
</evidence>
<comment type="cofactor">
    <cofactor evidence="4">
        <name>Zn(2+)</name>
        <dbReference type="ChEBI" id="CHEBI:29105"/>
    </cofactor>
</comment>
<reference evidence="6 7" key="1">
    <citation type="submission" date="2019-06" db="EMBL/GenBank/DDBJ databases">
        <title>Complete genome sequence of Bacteroides uniformis NBRC 113350.</title>
        <authorList>
            <person name="Miura T."/>
            <person name="Furukawa M."/>
            <person name="Shimamura M."/>
            <person name="Ohyama Y."/>
            <person name="Yamazoe A."/>
            <person name="Kawasaki H."/>
        </authorList>
    </citation>
    <scope>NUCLEOTIDE SEQUENCE [LARGE SCALE GENOMIC DNA]</scope>
    <source>
        <strain evidence="6 7">NBRC 113350</strain>
        <plasmid evidence="7">pbun1 dna</plasmid>
    </source>
</reference>
<dbReference type="PANTHER" id="PTHR43401:SF2">
    <property type="entry name" value="L-THREONINE 3-DEHYDROGENASE"/>
    <property type="match status" value="1"/>
</dbReference>
<dbReference type="SUPFAM" id="SSF51735">
    <property type="entry name" value="NAD(P)-binding Rossmann-fold domains"/>
    <property type="match status" value="1"/>
</dbReference>
<dbReference type="InterPro" id="IPR020843">
    <property type="entry name" value="ER"/>
</dbReference>
<proteinExistence type="inferred from homology"/>
<dbReference type="InterPro" id="IPR002328">
    <property type="entry name" value="ADH_Zn_CS"/>
</dbReference>
<organism evidence="6 7">
    <name type="scientific">Bacteroides uniformis</name>
    <dbReference type="NCBI Taxonomy" id="820"/>
    <lineage>
        <taxon>Bacteria</taxon>
        <taxon>Pseudomonadati</taxon>
        <taxon>Bacteroidota</taxon>
        <taxon>Bacteroidia</taxon>
        <taxon>Bacteroidales</taxon>
        <taxon>Bacteroidaceae</taxon>
        <taxon>Bacteroides</taxon>
    </lineage>
</organism>
<dbReference type="InterPro" id="IPR050129">
    <property type="entry name" value="Zn_alcohol_dh"/>
</dbReference>
<evidence type="ECO:0000256" key="1">
    <source>
        <dbReference type="ARBA" id="ARBA00022723"/>
    </source>
</evidence>
<keyword evidence="6" id="KW-0614">Plasmid</keyword>
<dbReference type="PANTHER" id="PTHR43401">
    <property type="entry name" value="L-THREONINE 3-DEHYDROGENASE"/>
    <property type="match status" value="1"/>
</dbReference>
<evidence type="ECO:0000256" key="3">
    <source>
        <dbReference type="ARBA" id="ARBA00023002"/>
    </source>
</evidence>
<dbReference type="Pfam" id="PF00107">
    <property type="entry name" value="ADH_zinc_N"/>
    <property type="match status" value="1"/>
</dbReference>
<protein>
    <submittedName>
        <fullName evidence="6">Zn-dependent alcohol dehydrogenase</fullName>
    </submittedName>
</protein>
<dbReference type="Proteomes" id="UP000320533">
    <property type="component" value="Plasmid pBUN1"/>
</dbReference>
<name>A0A4Y1VKL5_BACUN</name>
<dbReference type="AlphaFoldDB" id="A0A4Y1VKL5"/>
<evidence type="ECO:0000256" key="4">
    <source>
        <dbReference type="RuleBase" id="RU361277"/>
    </source>
</evidence>
<keyword evidence="3" id="KW-0560">Oxidoreductase</keyword>
<accession>A0A4Y1VKL5</accession>
<dbReference type="GO" id="GO:0016616">
    <property type="term" value="F:oxidoreductase activity, acting on the CH-OH group of donors, NAD or NADP as acceptor"/>
    <property type="evidence" value="ECO:0007669"/>
    <property type="project" value="UniProtKB-ARBA"/>
</dbReference>
<dbReference type="Gene3D" id="3.90.180.10">
    <property type="entry name" value="Medium-chain alcohol dehydrogenases, catalytic domain"/>
    <property type="match status" value="1"/>
</dbReference>
<sequence length="338" mass="36943">MKASYYEGNKTFTVKEKELIAPAKGEVRIKVAYCGICGSDVHIFHGNMDSRVSIPQTIGHEMSGVIDAIGEGVEGYKVGDKVVVRPLDNRLEDASDKGWSHICKKLKFIGIDSEGALQQYWNIMAFTLHKLPDDIDLKLAALIEPLAVACHDVRRSGLKAGEVAVVLGGGPIGALVAMVAKTTGAKIVVSEVNPVRIKLLKEMGFDVISPAEQDLLEYVKKISNGSLADVVFEVAGVQSTVNAMTEIAGLRARIVGVAIHAQPRPVDLKMMFWRELTFMGARVYEYEDYEKAIDLVNQKVLPLENIISNVQPLTNIQSLFEEIVSNPSGMKYLVDCQG</sequence>
<dbReference type="GO" id="GO:0008270">
    <property type="term" value="F:zinc ion binding"/>
    <property type="evidence" value="ECO:0007669"/>
    <property type="project" value="InterPro"/>
</dbReference>
<dbReference type="SUPFAM" id="SSF50129">
    <property type="entry name" value="GroES-like"/>
    <property type="match status" value="1"/>
</dbReference>
<dbReference type="InterPro" id="IPR036291">
    <property type="entry name" value="NAD(P)-bd_dom_sf"/>
</dbReference>
<dbReference type="Pfam" id="PF08240">
    <property type="entry name" value="ADH_N"/>
    <property type="match status" value="1"/>
</dbReference>
<dbReference type="Gene3D" id="3.40.50.720">
    <property type="entry name" value="NAD(P)-binding Rossmann-like Domain"/>
    <property type="match status" value="1"/>
</dbReference>
<dbReference type="InterPro" id="IPR013154">
    <property type="entry name" value="ADH-like_N"/>
</dbReference>
<gene>
    <name evidence="6" type="ORF">Bun01g_38360</name>
</gene>
<dbReference type="EMBL" id="AP019725">
    <property type="protein sequence ID" value="BBK89466.1"/>
    <property type="molecule type" value="Genomic_DNA"/>
</dbReference>
<feature type="domain" description="Enoyl reductase (ER)" evidence="5">
    <location>
        <begin position="8"/>
        <end position="301"/>
    </location>
</feature>
<dbReference type="RefSeq" id="WP_141982228.1">
    <property type="nucleotide sequence ID" value="NZ_AP019725.1"/>
</dbReference>
<dbReference type="SMART" id="SM00829">
    <property type="entry name" value="PKS_ER"/>
    <property type="match status" value="1"/>
</dbReference>
<dbReference type="InterPro" id="IPR011032">
    <property type="entry name" value="GroES-like_sf"/>
</dbReference>
<comment type="similarity">
    <text evidence="4">Belongs to the zinc-containing alcohol dehydrogenase family.</text>
</comment>
<evidence type="ECO:0000313" key="7">
    <source>
        <dbReference type="Proteomes" id="UP000320533"/>
    </source>
</evidence>
<dbReference type="PROSITE" id="PS00059">
    <property type="entry name" value="ADH_ZINC"/>
    <property type="match status" value="1"/>
</dbReference>
<dbReference type="InterPro" id="IPR013149">
    <property type="entry name" value="ADH-like_C"/>
</dbReference>
<keyword evidence="2 4" id="KW-0862">Zinc</keyword>
<evidence type="ECO:0000313" key="6">
    <source>
        <dbReference type="EMBL" id="BBK89466.1"/>
    </source>
</evidence>
<keyword evidence="1 4" id="KW-0479">Metal-binding</keyword>
<evidence type="ECO:0000256" key="2">
    <source>
        <dbReference type="ARBA" id="ARBA00022833"/>
    </source>
</evidence>
<dbReference type="KEGG" id="bun:Bun01g_38360"/>